<dbReference type="AlphaFoldDB" id="A0A2S7WE06"/>
<protein>
    <submittedName>
        <fullName evidence="8">Transporter</fullName>
    </submittedName>
</protein>
<evidence type="ECO:0000256" key="7">
    <source>
        <dbReference type="ARBA" id="ARBA00023237"/>
    </source>
</evidence>
<evidence type="ECO:0000313" key="9">
    <source>
        <dbReference type="Proteomes" id="UP000237608"/>
    </source>
</evidence>
<dbReference type="Pfam" id="PF02321">
    <property type="entry name" value="OEP"/>
    <property type="match status" value="2"/>
</dbReference>
<sequence length="443" mass="48919">MKLKLTFCIAILSVATTFSQKLWTLRECVDRALEKNITIQQNKLNLESAKKDVDIAKGNFLPNLNASTGGNFNFGTGFSPVTNTRVATSFFGGSINMSSGITIFNGFRNTNTYKQAQLGLESSKLDLQKIENDISLFVVNGYLNVLFAKENLTVAKVQYEISKTQIEAAESRFKSGVIPKGDLLNVESTAATNLQTLIAQENALDLALLNLAQLLQIPAEGFDVSPVDVGTPSAELLYKTSTSVYEKSLDRMPEIARAKLAIDNAALTIEISKAAFLPSISAQIGLSTNYGFNLNLPAGFSNTPLADQLGDNFGYGFGVNMNIPIFNRFQTKNRVSQSVINKEIFETRLESEKLALQQTIEQAFLDVKTALKTYEAAKISLASQQEAFKNAQERYNFGSMTLFDFDQVRTRLVNAEATLIRSKYDYVFKTKVLQFYSGDLTLD</sequence>
<dbReference type="PANTHER" id="PTHR30026">
    <property type="entry name" value="OUTER MEMBRANE PROTEIN TOLC"/>
    <property type="match status" value="1"/>
</dbReference>
<evidence type="ECO:0000256" key="4">
    <source>
        <dbReference type="ARBA" id="ARBA00022452"/>
    </source>
</evidence>
<evidence type="ECO:0000256" key="1">
    <source>
        <dbReference type="ARBA" id="ARBA00004442"/>
    </source>
</evidence>
<keyword evidence="6" id="KW-0472">Membrane</keyword>
<dbReference type="Gene3D" id="1.20.1600.10">
    <property type="entry name" value="Outer membrane efflux proteins (OEP)"/>
    <property type="match status" value="1"/>
</dbReference>
<keyword evidence="9" id="KW-1185">Reference proteome</keyword>
<evidence type="ECO:0000256" key="5">
    <source>
        <dbReference type="ARBA" id="ARBA00022692"/>
    </source>
</evidence>
<dbReference type="InterPro" id="IPR051906">
    <property type="entry name" value="TolC-like"/>
</dbReference>
<keyword evidence="3" id="KW-0813">Transport</keyword>
<comment type="similarity">
    <text evidence="2">Belongs to the outer membrane factor (OMF) (TC 1.B.17) family.</text>
</comment>
<evidence type="ECO:0000256" key="6">
    <source>
        <dbReference type="ARBA" id="ARBA00023136"/>
    </source>
</evidence>
<evidence type="ECO:0000256" key="3">
    <source>
        <dbReference type="ARBA" id="ARBA00022448"/>
    </source>
</evidence>
<evidence type="ECO:0000313" key="8">
    <source>
        <dbReference type="EMBL" id="PQJ75855.1"/>
    </source>
</evidence>
<name>A0A2S7WE06_9FLAO</name>
<comment type="caution">
    <text evidence="8">The sequence shown here is derived from an EMBL/GenBank/DDBJ whole genome shotgun (WGS) entry which is preliminary data.</text>
</comment>
<dbReference type="SUPFAM" id="SSF56954">
    <property type="entry name" value="Outer membrane efflux proteins (OEP)"/>
    <property type="match status" value="1"/>
</dbReference>
<keyword evidence="4" id="KW-1134">Transmembrane beta strand</keyword>
<reference evidence="8 9" key="1">
    <citation type="submission" date="2016-12" db="EMBL/GenBank/DDBJ databases">
        <title>Trade-off between light-utilization and light-protection in marine flavobacteria.</title>
        <authorList>
            <person name="Kumagai Y."/>
            <person name="Yoshizawa S."/>
            <person name="Kogure K."/>
            <person name="Iwasaki W."/>
        </authorList>
    </citation>
    <scope>NUCLEOTIDE SEQUENCE [LARGE SCALE GENOMIC DNA]</scope>
    <source>
        <strain evidence="8 9">KCTC 22729</strain>
    </source>
</reference>
<proteinExistence type="inferred from homology"/>
<dbReference type="GO" id="GO:0015288">
    <property type="term" value="F:porin activity"/>
    <property type="evidence" value="ECO:0007669"/>
    <property type="project" value="TreeGrafter"/>
</dbReference>
<evidence type="ECO:0000256" key="2">
    <source>
        <dbReference type="ARBA" id="ARBA00007613"/>
    </source>
</evidence>
<keyword evidence="5" id="KW-0812">Transmembrane</keyword>
<dbReference type="GO" id="GO:1990281">
    <property type="term" value="C:efflux pump complex"/>
    <property type="evidence" value="ECO:0007669"/>
    <property type="project" value="TreeGrafter"/>
</dbReference>
<dbReference type="PANTHER" id="PTHR30026:SF20">
    <property type="entry name" value="OUTER MEMBRANE PROTEIN TOLC"/>
    <property type="match status" value="1"/>
</dbReference>
<accession>A0A2S7WE06</accession>
<dbReference type="GO" id="GO:0015562">
    <property type="term" value="F:efflux transmembrane transporter activity"/>
    <property type="evidence" value="ECO:0007669"/>
    <property type="project" value="InterPro"/>
</dbReference>
<dbReference type="RefSeq" id="WP_105047009.1">
    <property type="nucleotide sequence ID" value="NZ_CP150662.1"/>
</dbReference>
<gene>
    <name evidence="8" type="ORF">BTO13_11760</name>
</gene>
<dbReference type="InterPro" id="IPR003423">
    <property type="entry name" value="OMP_efflux"/>
</dbReference>
<organism evidence="8 9">
    <name type="scientific">Polaribacter gangjinensis</name>
    <dbReference type="NCBI Taxonomy" id="574710"/>
    <lineage>
        <taxon>Bacteria</taxon>
        <taxon>Pseudomonadati</taxon>
        <taxon>Bacteroidota</taxon>
        <taxon>Flavobacteriia</taxon>
        <taxon>Flavobacteriales</taxon>
        <taxon>Flavobacteriaceae</taxon>
    </lineage>
</organism>
<dbReference type="GO" id="GO:0009279">
    <property type="term" value="C:cell outer membrane"/>
    <property type="evidence" value="ECO:0007669"/>
    <property type="project" value="UniProtKB-SubCell"/>
</dbReference>
<dbReference type="OrthoDB" id="9811587at2"/>
<dbReference type="EMBL" id="MSCL01000001">
    <property type="protein sequence ID" value="PQJ75855.1"/>
    <property type="molecule type" value="Genomic_DNA"/>
</dbReference>
<keyword evidence="7" id="KW-0998">Cell outer membrane</keyword>
<dbReference type="Proteomes" id="UP000237608">
    <property type="component" value="Unassembled WGS sequence"/>
</dbReference>
<comment type="subcellular location">
    <subcellularLocation>
        <location evidence="1">Cell outer membrane</location>
    </subcellularLocation>
</comment>